<feature type="domain" description="Helicase ATP-binding" evidence="4">
    <location>
        <begin position="130"/>
        <end position="283"/>
    </location>
</feature>
<dbReference type="SUPFAM" id="SSF52540">
    <property type="entry name" value="P-loop containing nucleoside triphosphate hydrolases"/>
    <property type="match status" value="1"/>
</dbReference>
<name>A0A180G1C9_PUCT1</name>
<dbReference type="STRING" id="630390.A0A180G1C9"/>
<dbReference type="InterPro" id="IPR050628">
    <property type="entry name" value="SNF2_RAD54_helicase_TF"/>
</dbReference>
<keyword evidence="2" id="KW-0378">Hydrolase</keyword>
<dbReference type="AlphaFoldDB" id="A0A180G1C9"/>
<evidence type="ECO:0000313" key="5">
    <source>
        <dbReference type="EMBL" id="OAV86471.1"/>
    </source>
</evidence>
<dbReference type="GO" id="GO:0005634">
    <property type="term" value="C:nucleus"/>
    <property type="evidence" value="ECO:0007669"/>
    <property type="project" value="TreeGrafter"/>
</dbReference>
<reference evidence="5" key="1">
    <citation type="submission" date="2009-11" db="EMBL/GenBank/DDBJ databases">
        <authorList>
            <consortium name="The Broad Institute Genome Sequencing Platform"/>
            <person name="Ward D."/>
            <person name="Feldgarden M."/>
            <person name="Earl A."/>
            <person name="Young S.K."/>
            <person name="Zeng Q."/>
            <person name="Koehrsen M."/>
            <person name="Alvarado L."/>
            <person name="Berlin A."/>
            <person name="Bochicchio J."/>
            <person name="Borenstein D."/>
            <person name="Chapman S.B."/>
            <person name="Chen Z."/>
            <person name="Engels R."/>
            <person name="Freedman E."/>
            <person name="Gellesch M."/>
            <person name="Goldberg J."/>
            <person name="Griggs A."/>
            <person name="Gujja S."/>
            <person name="Heilman E."/>
            <person name="Heiman D."/>
            <person name="Hepburn T."/>
            <person name="Howarth C."/>
            <person name="Jen D."/>
            <person name="Larson L."/>
            <person name="Lewis B."/>
            <person name="Mehta T."/>
            <person name="Park D."/>
            <person name="Pearson M."/>
            <person name="Roberts A."/>
            <person name="Saif S."/>
            <person name="Shea T."/>
            <person name="Shenoy N."/>
            <person name="Sisk P."/>
            <person name="Stolte C."/>
            <person name="Sykes S."/>
            <person name="Thomson T."/>
            <person name="Walk T."/>
            <person name="White J."/>
            <person name="Yandava C."/>
            <person name="Izard J."/>
            <person name="Baranova O.V."/>
            <person name="Blanton J.M."/>
            <person name="Tanner A.C."/>
            <person name="Dewhirst F.E."/>
            <person name="Haas B."/>
            <person name="Nusbaum C."/>
            <person name="Birren B."/>
        </authorList>
    </citation>
    <scope>NUCLEOTIDE SEQUENCE [LARGE SCALE GENOMIC DNA]</scope>
    <source>
        <strain evidence="5">1-1 BBBD Race 1</strain>
    </source>
</reference>
<evidence type="ECO:0000256" key="3">
    <source>
        <dbReference type="ARBA" id="ARBA00022840"/>
    </source>
</evidence>
<organism evidence="5">
    <name type="scientific">Puccinia triticina (isolate 1-1 / race 1 (BBBD))</name>
    <name type="common">Brown leaf rust fungus</name>
    <dbReference type="NCBI Taxonomy" id="630390"/>
    <lineage>
        <taxon>Eukaryota</taxon>
        <taxon>Fungi</taxon>
        <taxon>Dikarya</taxon>
        <taxon>Basidiomycota</taxon>
        <taxon>Pucciniomycotina</taxon>
        <taxon>Pucciniomycetes</taxon>
        <taxon>Pucciniales</taxon>
        <taxon>Pucciniaceae</taxon>
        <taxon>Puccinia</taxon>
    </lineage>
</organism>
<dbReference type="Pfam" id="PF00176">
    <property type="entry name" value="SNF2-rel_dom"/>
    <property type="match status" value="2"/>
</dbReference>
<dbReference type="EMBL" id="ADAS02001100">
    <property type="protein sequence ID" value="OAV86471.1"/>
    <property type="molecule type" value="Genomic_DNA"/>
</dbReference>
<reference evidence="6 7" key="3">
    <citation type="journal article" date="2017" name="G3 (Bethesda)">
        <title>Comparative analysis highlights variable genome content of wheat rusts and divergence of the mating loci.</title>
        <authorList>
            <person name="Cuomo C.A."/>
            <person name="Bakkeren G."/>
            <person name="Khalil H.B."/>
            <person name="Panwar V."/>
            <person name="Joly D."/>
            <person name="Linning R."/>
            <person name="Sakthikumar S."/>
            <person name="Song X."/>
            <person name="Adiconis X."/>
            <person name="Fan L."/>
            <person name="Goldberg J.M."/>
            <person name="Levin J.Z."/>
            <person name="Young S."/>
            <person name="Zeng Q."/>
            <person name="Anikster Y."/>
            <person name="Bruce M."/>
            <person name="Wang M."/>
            <person name="Yin C."/>
            <person name="McCallum B."/>
            <person name="Szabo L.J."/>
            <person name="Hulbert S."/>
            <person name="Chen X."/>
            <person name="Fellers J.P."/>
        </authorList>
    </citation>
    <scope>NUCLEOTIDE SEQUENCE</scope>
    <source>
        <strain evidence="6">isolate 1-1 / race 1 (BBBD)</strain>
        <strain evidence="7">Isolate 1-1 / race 1 (BBBD)</strain>
    </source>
</reference>
<dbReference type="GO" id="GO:0006281">
    <property type="term" value="P:DNA repair"/>
    <property type="evidence" value="ECO:0007669"/>
    <property type="project" value="TreeGrafter"/>
</dbReference>
<keyword evidence="3" id="KW-0067">ATP-binding</keyword>
<evidence type="ECO:0000256" key="1">
    <source>
        <dbReference type="ARBA" id="ARBA00022741"/>
    </source>
</evidence>
<dbReference type="PANTHER" id="PTHR45626">
    <property type="entry name" value="TRANSCRIPTION TERMINATION FACTOR 2-RELATED"/>
    <property type="match status" value="1"/>
</dbReference>
<dbReference type="InterPro" id="IPR014001">
    <property type="entry name" value="Helicase_ATP-bd"/>
</dbReference>
<dbReference type="PROSITE" id="PS51192">
    <property type="entry name" value="HELICASE_ATP_BIND_1"/>
    <property type="match status" value="1"/>
</dbReference>
<dbReference type="GO" id="GO:0008094">
    <property type="term" value="F:ATP-dependent activity, acting on DNA"/>
    <property type="evidence" value="ECO:0007669"/>
    <property type="project" value="TreeGrafter"/>
</dbReference>
<dbReference type="InterPro" id="IPR038718">
    <property type="entry name" value="SNF2-like_sf"/>
</dbReference>
<dbReference type="GO" id="GO:0005524">
    <property type="term" value="F:ATP binding"/>
    <property type="evidence" value="ECO:0007669"/>
    <property type="project" value="UniProtKB-KW"/>
</dbReference>
<dbReference type="GO" id="GO:0016787">
    <property type="term" value="F:hydrolase activity"/>
    <property type="evidence" value="ECO:0007669"/>
    <property type="project" value="UniProtKB-KW"/>
</dbReference>
<dbReference type="InterPro" id="IPR027417">
    <property type="entry name" value="P-loop_NTPase"/>
</dbReference>
<protein>
    <submittedName>
        <fullName evidence="6">Helicase ATP-binding domain-containing protein</fullName>
    </submittedName>
</protein>
<gene>
    <name evidence="5" type="ORF">PTTG_29887</name>
</gene>
<keyword evidence="7" id="KW-1185">Reference proteome</keyword>
<dbReference type="VEuPathDB" id="FungiDB:PTTG_29887"/>
<reference evidence="6" key="4">
    <citation type="submission" date="2025-05" db="UniProtKB">
        <authorList>
            <consortium name="EnsemblFungi"/>
        </authorList>
    </citation>
    <scope>IDENTIFICATION</scope>
    <source>
        <strain evidence="6">isolate 1-1 / race 1 (BBBD)</strain>
    </source>
</reference>
<dbReference type="SMART" id="SM00487">
    <property type="entry name" value="DEXDc"/>
    <property type="match status" value="1"/>
</dbReference>
<dbReference type="InterPro" id="IPR000330">
    <property type="entry name" value="SNF2_N"/>
</dbReference>
<evidence type="ECO:0000313" key="6">
    <source>
        <dbReference type="EnsemblFungi" id="PTTG_29887-t43_1-p1"/>
    </source>
</evidence>
<evidence type="ECO:0000256" key="2">
    <source>
        <dbReference type="ARBA" id="ARBA00022801"/>
    </source>
</evidence>
<evidence type="ECO:0000259" key="4">
    <source>
        <dbReference type="PROSITE" id="PS51192"/>
    </source>
</evidence>
<evidence type="ECO:0000313" key="7">
    <source>
        <dbReference type="Proteomes" id="UP000005240"/>
    </source>
</evidence>
<dbReference type="Gene3D" id="3.40.50.10810">
    <property type="entry name" value="Tandem AAA-ATPase domain"/>
    <property type="match status" value="2"/>
</dbReference>
<dbReference type="EnsemblFungi" id="PTTG_29887-t43_1">
    <property type="protein sequence ID" value="PTTG_29887-t43_1-p1"/>
    <property type="gene ID" value="PTTG_29887"/>
</dbReference>
<dbReference type="OrthoDB" id="448448at2759"/>
<dbReference type="Proteomes" id="UP000005240">
    <property type="component" value="Unassembled WGS sequence"/>
</dbReference>
<reference evidence="5" key="2">
    <citation type="submission" date="2016-05" db="EMBL/GenBank/DDBJ databases">
        <title>Comparative analysis highlights variable genome content of wheat rusts and divergence of the mating loci.</title>
        <authorList>
            <person name="Cuomo C.A."/>
            <person name="Bakkeren G."/>
            <person name="Szabo L."/>
            <person name="Khalil H."/>
            <person name="Joly D."/>
            <person name="Goldberg J."/>
            <person name="Young S."/>
            <person name="Zeng Q."/>
            <person name="Fellers J."/>
        </authorList>
    </citation>
    <scope>NUCLEOTIDE SEQUENCE [LARGE SCALE GENOMIC DNA]</scope>
    <source>
        <strain evidence="5">1-1 BBBD Race 1</strain>
    </source>
</reference>
<dbReference type="PANTHER" id="PTHR45626:SF22">
    <property type="entry name" value="DNA REPAIR PROTEIN RAD5"/>
    <property type="match status" value="1"/>
</dbReference>
<keyword evidence="1" id="KW-0547">Nucleotide-binding</keyword>
<proteinExistence type="predicted"/>
<sequence>MKLRAFVVIRRGAQPELWGCVFAHSEHVNRIQEAFAAAQVELIPIWNYNPHLFFDIPQSVAGGTEASATATHGGLLGSLRQCRTQLKPHQLTAIEFLRKNKSPNNEAWSLWLHPVNAWIRSLMNEETPEIPNEFKSRGSILADDMGLGKTLTTLAFVLATADAANEIRIHFKDNVIPYNVFHGTSWKSLSRQQLQSALVVLTTYEMIGDSGRGANTNQLTIESLNLCWYRIVLDEAHLMRNPIAHRTLNIQQLKSSFCLCLTGTPVQNCLADLQSLIATLKIAPWDNELIWKQCLIPRMRVGAPEAIMSLNRLMHSCGGARHGKKSRAICTHGLSRRLADCENLGSDGTLLSFSGN</sequence>
<accession>A0A180G1C9</accession>